<dbReference type="InterPro" id="IPR013783">
    <property type="entry name" value="Ig-like_fold"/>
</dbReference>
<evidence type="ECO:0000259" key="3">
    <source>
        <dbReference type="PROSITE" id="PS50268"/>
    </source>
</evidence>
<protein>
    <recommendedName>
        <fullName evidence="3">Cadherin domain-containing protein</fullName>
    </recommendedName>
</protein>
<dbReference type="OrthoDB" id="278280at2"/>
<organism evidence="4 5">
    <name type="scientific">Novipirellula galeiformis</name>
    <dbReference type="NCBI Taxonomy" id="2528004"/>
    <lineage>
        <taxon>Bacteria</taxon>
        <taxon>Pseudomonadati</taxon>
        <taxon>Planctomycetota</taxon>
        <taxon>Planctomycetia</taxon>
        <taxon>Pirellulales</taxon>
        <taxon>Pirellulaceae</taxon>
        <taxon>Novipirellula</taxon>
    </lineage>
</organism>
<keyword evidence="2" id="KW-0812">Transmembrane</keyword>
<sequence length="407" mass="45488">MNQRERFLAIAIAGLVGVVAIQWGLSRYQTALRSRTTRIAALQNEKLKLEDRLLDGAYADRQLGEYLSRSLPGDPERAHSDYQSWLLDAVEQNGVTNPRVNRTNMLPVGDLYQRLSYSIDGRTDLPKLIDFLHAFYAKDYLHRMSKLAITPARDEASRFDVKISVDVIALSAAAENAKAPQGTSWRVEPLVAAYREPILNRNFFEPPNKAPQFTGKPVVDAVVGKESTTPLTFKDPEGHKLRFELIESSPDFVRLDETTGTLTLNSDTKQEFEVQVRVTDDGYPNRTTEQKLLVKVGDPPPPPEPPAVKPMFDDSTQTVLTALVQGRDDWTAWMNVRTKGKTLKLRVDDEFEIGSLKGKVIEVTPRFVLLEIDGRQFELKPAGVLSDAAKRSESTPAEPSSAEPTIE</sequence>
<dbReference type="Gene3D" id="2.60.40.10">
    <property type="entry name" value="Immunoglobulins"/>
    <property type="match status" value="1"/>
</dbReference>
<keyword evidence="2" id="KW-1133">Transmembrane helix</keyword>
<dbReference type="SUPFAM" id="SSF49313">
    <property type="entry name" value="Cadherin-like"/>
    <property type="match status" value="1"/>
</dbReference>
<dbReference type="GO" id="GO:0016020">
    <property type="term" value="C:membrane"/>
    <property type="evidence" value="ECO:0007669"/>
    <property type="project" value="InterPro"/>
</dbReference>
<dbReference type="PROSITE" id="PS50268">
    <property type="entry name" value="CADHERIN_2"/>
    <property type="match status" value="1"/>
</dbReference>
<comment type="caution">
    <text evidence="4">The sequence shown here is derived from an EMBL/GenBank/DDBJ whole genome shotgun (WGS) entry which is preliminary data.</text>
</comment>
<proteinExistence type="predicted"/>
<dbReference type="EMBL" id="SJPT01000001">
    <property type="protein sequence ID" value="TWU27007.1"/>
    <property type="molecule type" value="Genomic_DNA"/>
</dbReference>
<keyword evidence="5" id="KW-1185">Reference proteome</keyword>
<evidence type="ECO:0000256" key="2">
    <source>
        <dbReference type="SAM" id="Phobius"/>
    </source>
</evidence>
<evidence type="ECO:0000313" key="5">
    <source>
        <dbReference type="Proteomes" id="UP000316304"/>
    </source>
</evidence>
<evidence type="ECO:0000313" key="4">
    <source>
        <dbReference type="EMBL" id="TWU27007.1"/>
    </source>
</evidence>
<dbReference type="AlphaFoldDB" id="A0A5C6CU27"/>
<dbReference type="InterPro" id="IPR015919">
    <property type="entry name" value="Cadherin-like_sf"/>
</dbReference>
<dbReference type="InterPro" id="IPR002126">
    <property type="entry name" value="Cadherin-like_dom"/>
</dbReference>
<dbReference type="Proteomes" id="UP000316304">
    <property type="component" value="Unassembled WGS sequence"/>
</dbReference>
<keyword evidence="2" id="KW-0472">Membrane</keyword>
<dbReference type="GO" id="GO:0007156">
    <property type="term" value="P:homophilic cell adhesion via plasma membrane adhesion molecules"/>
    <property type="evidence" value="ECO:0007669"/>
    <property type="project" value="InterPro"/>
</dbReference>
<evidence type="ECO:0000256" key="1">
    <source>
        <dbReference type="SAM" id="MobiDB-lite"/>
    </source>
</evidence>
<dbReference type="CDD" id="cd11304">
    <property type="entry name" value="Cadherin_repeat"/>
    <property type="match status" value="1"/>
</dbReference>
<feature type="region of interest" description="Disordered" evidence="1">
    <location>
        <begin position="384"/>
        <end position="407"/>
    </location>
</feature>
<dbReference type="GO" id="GO:0005509">
    <property type="term" value="F:calcium ion binding"/>
    <property type="evidence" value="ECO:0007669"/>
    <property type="project" value="InterPro"/>
</dbReference>
<gene>
    <name evidence="4" type="ORF">Pla52o_08630</name>
</gene>
<feature type="domain" description="Cadherin" evidence="3">
    <location>
        <begin position="231"/>
        <end position="312"/>
    </location>
</feature>
<reference evidence="4 5" key="1">
    <citation type="submission" date="2019-02" db="EMBL/GenBank/DDBJ databases">
        <title>Deep-cultivation of Planctomycetes and their phenomic and genomic characterization uncovers novel biology.</title>
        <authorList>
            <person name="Wiegand S."/>
            <person name="Jogler M."/>
            <person name="Boedeker C."/>
            <person name="Pinto D."/>
            <person name="Vollmers J."/>
            <person name="Rivas-Marin E."/>
            <person name="Kohn T."/>
            <person name="Peeters S.H."/>
            <person name="Heuer A."/>
            <person name="Rast P."/>
            <person name="Oberbeckmann S."/>
            <person name="Bunk B."/>
            <person name="Jeske O."/>
            <person name="Meyerdierks A."/>
            <person name="Storesund J.E."/>
            <person name="Kallscheuer N."/>
            <person name="Luecker S."/>
            <person name="Lage O.M."/>
            <person name="Pohl T."/>
            <person name="Merkel B.J."/>
            <person name="Hornburger P."/>
            <person name="Mueller R.-W."/>
            <person name="Bruemmer F."/>
            <person name="Labrenz M."/>
            <person name="Spormann A.M."/>
            <person name="Op Den Camp H."/>
            <person name="Overmann J."/>
            <person name="Amann R."/>
            <person name="Jetten M.S.M."/>
            <person name="Mascher T."/>
            <person name="Medema M.H."/>
            <person name="Devos D.P."/>
            <person name="Kaster A.-K."/>
            <person name="Ovreas L."/>
            <person name="Rohde M."/>
            <person name="Galperin M.Y."/>
            <person name="Jogler C."/>
        </authorList>
    </citation>
    <scope>NUCLEOTIDE SEQUENCE [LARGE SCALE GENOMIC DNA]</scope>
    <source>
        <strain evidence="4 5">Pla52o</strain>
    </source>
</reference>
<feature type="transmembrane region" description="Helical" evidence="2">
    <location>
        <begin position="7"/>
        <end position="25"/>
    </location>
</feature>
<name>A0A5C6CU27_9BACT</name>
<feature type="compositionally biased region" description="Low complexity" evidence="1">
    <location>
        <begin position="394"/>
        <end position="407"/>
    </location>
</feature>
<accession>A0A5C6CU27</accession>
<dbReference type="RefSeq" id="WP_146593264.1">
    <property type="nucleotide sequence ID" value="NZ_SJPT01000001.1"/>
</dbReference>